<organism evidence="1 2">
    <name type="scientific">Brassica cretica</name>
    <name type="common">Mustard</name>
    <dbReference type="NCBI Taxonomy" id="69181"/>
    <lineage>
        <taxon>Eukaryota</taxon>
        <taxon>Viridiplantae</taxon>
        <taxon>Streptophyta</taxon>
        <taxon>Embryophyta</taxon>
        <taxon>Tracheophyta</taxon>
        <taxon>Spermatophyta</taxon>
        <taxon>Magnoliopsida</taxon>
        <taxon>eudicotyledons</taxon>
        <taxon>Gunneridae</taxon>
        <taxon>Pentapetalae</taxon>
        <taxon>rosids</taxon>
        <taxon>malvids</taxon>
        <taxon>Brassicales</taxon>
        <taxon>Brassicaceae</taxon>
        <taxon>Brassiceae</taxon>
        <taxon>Brassica</taxon>
    </lineage>
</organism>
<dbReference type="PANTHER" id="PTHR31343">
    <property type="entry name" value="T15D22.8"/>
    <property type="match status" value="1"/>
</dbReference>
<accession>A0A8S9NVC1</accession>
<dbReference type="AlphaFoldDB" id="A0A8S9NVC1"/>
<comment type="caution">
    <text evidence="1">The sequence shown here is derived from an EMBL/GenBank/DDBJ whole genome shotgun (WGS) entry which is preliminary data.</text>
</comment>
<dbReference type="Proteomes" id="UP000712600">
    <property type="component" value="Unassembled WGS sequence"/>
</dbReference>
<evidence type="ECO:0000313" key="1">
    <source>
        <dbReference type="EMBL" id="KAF3504859.1"/>
    </source>
</evidence>
<dbReference type="Pfam" id="PF05623">
    <property type="entry name" value="DUF789"/>
    <property type="match status" value="1"/>
</dbReference>
<reference evidence="1" key="1">
    <citation type="submission" date="2019-12" db="EMBL/GenBank/DDBJ databases">
        <title>Genome sequencing and annotation of Brassica cretica.</title>
        <authorList>
            <person name="Studholme D.J."/>
            <person name="Sarris P."/>
        </authorList>
    </citation>
    <scope>NUCLEOTIDE SEQUENCE</scope>
    <source>
        <strain evidence="1">PFS-109/04</strain>
        <tissue evidence="1">Leaf</tissue>
    </source>
</reference>
<evidence type="ECO:0000313" key="2">
    <source>
        <dbReference type="Proteomes" id="UP000712600"/>
    </source>
</evidence>
<proteinExistence type="predicted"/>
<protein>
    <submittedName>
        <fullName evidence="1">Uncharacterized protein</fullName>
    </submittedName>
</protein>
<dbReference type="InterPro" id="IPR008507">
    <property type="entry name" value="DUF789"/>
</dbReference>
<sequence length="80" mass="9227">MELRTTMIFLSYLVIPNMGRSGSMGCSEMELSIKLPLPTFGLASYKLKVSVWNHNRAQECQKISYFQQAADKWLEMQHVL</sequence>
<dbReference type="EMBL" id="QGKX02001621">
    <property type="protein sequence ID" value="KAF3504859.1"/>
    <property type="molecule type" value="Genomic_DNA"/>
</dbReference>
<dbReference type="PANTHER" id="PTHR31343:SF67">
    <property type="entry name" value="DUF789 FAMILY PROTEIN"/>
    <property type="match status" value="1"/>
</dbReference>
<name>A0A8S9NVC1_BRACR</name>
<gene>
    <name evidence="1" type="ORF">F2Q69_00039707</name>
</gene>